<name>A0A5C8JK09_9BACT</name>
<dbReference type="PANTHER" id="PTHR42970">
    <property type="entry name" value="PECTATE LYASE C-RELATED"/>
    <property type="match status" value="1"/>
</dbReference>
<dbReference type="RefSeq" id="WP_147922547.1">
    <property type="nucleotide sequence ID" value="NZ_VRTY01000057.1"/>
</dbReference>
<reference evidence="5 6" key="1">
    <citation type="submission" date="2019-08" db="EMBL/GenBank/DDBJ databases">
        <authorList>
            <person name="Shi S."/>
        </authorList>
    </citation>
    <scope>NUCLEOTIDE SEQUENCE [LARGE SCALE GENOMIC DNA]</scope>
    <source>
        <strain evidence="5 6">GY10130</strain>
    </source>
</reference>
<dbReference type="OrthoDB" id="9803616at2"/>
<evidence type="ECO:0000313" key="6">
    <source>
        <dbReference type="Proteomes" id="UP000321926"/>
    </source>
</evidence>
<feature type="chain" id="PRO_5023046113" evidence="3">
    <location>
        <begin position="20"/>
        <end position="557"/>
    </location>
</feature>
<dbReference type="NCBIfam" id="TIGR04183">
    <property type="entry name" value="Por_Secre_tail"/>
    <property type="match status" value="1"/>
</dbReference>
<accession>A0A5C8JK09</accession>
<comment type="caution">
    <text evidence="5">The sequence shown here is derived from an EMBL/GenBank/DDBJ whole genome shotgun (WGS) entry which is preliminary data.</text>
</comment>
<dbReference type="InterPro" id="IPR025965">
    <property type="entry name" value="FlgD/Vpr_Ig-like"/>
</dbReference>
<proteinExistence type="predicted"/>
<dbReference type="Gene3D" id="2.60.40.4070">
    <property type="match status" value="1"/>
</dbReference>
<dbReference type="Gene3D" id="2.160.20.10">
    <property type="entry name" value="Single-stranded right-handed beta-helix, Pectin lyase-like"/>
    <property type="match status" value="1"/>
</dbReference>
<dbReference type="SUPFAM" id="SSF51126">
    <property type="entry name" value="Pectin lyase-like"/>
    <property type="match status" value="1"/>
</dbReference>
<dbReference type="Pfam" id="PF13860">
    <property type="entry name" value="FlgD_ig"/>
    <property type="match status" value="1"/>
</dbReference>
<dbReference type="GO" id="GO:0046872">
    <property type="term" value="F:metal ion binding"/>
    <property type="evidence" value="ECO:0007669"/>
    <property type="project" value="UniProtKB-KW"/>
</dbReference>
<feature type="signal peptide" evidence="3">
    <location>
        <begin position="1"/>
        <end position="19"/>
    </location>
</feature>
<dbReference type="AlphaFoldDB" id="A0A5C8JK09"/>
<evidence type="ECO:0000313" key="5">
    <source>
        <dbReference type="EMBL" id="TXK37681.1"/>
    </source>
</evidence>
<gene>
    <name evidence="5" type="ORF">FVR03_14855</name>
</gene>
<dbReference type="InterPro" id="IPR012334">
    <property type="entry name" value="Pectin_lyas_fold"/>
</dbReference>
<dbReference type="InterPro" id="IPR026444">
    <property type="entry name" value="Secre_tail"/>
</dbReference>
<dbReference type="Proteomes" id="UP000321926">
    <property type="component" value="Unassembled WGS sequence"/>
</dbReference>
<keyword evidence="2" id="KW-0325">Glycoprotein</keyword>
<dbReference type="PANTHER" id="PTHR42970:SF1">
    <property type="entry name" value="PECTATE LYASE C-RELATED"/>
    <property type="match status" value="1"/>
</dbReference>
<evidence type="ECO:0000256" key="2">
    <source>
        <dbReference type="ARBA" id="ARBA00023180"/>
    </source>
</evidence>
<evidence type="ECO:0000256" key="1">
    <source>
        <dbReference type="ARBA" id="ARBA00022723"/>
    </source>
</evidence>
<dbReference type="InterPro" id="IPR011050">
    <property type="entry name" value="Pectin_lyase_fold/virulence"/>
</dbReference>
<sequence length="557" mass="61185">MIKRLLFIICFAFSGYLQAQQLAFPGAEGFGRYTTGGRGGAIYAVTNLNDSGAGSLRDAVTRSGARTIVFRVSGTISLNSTLNISNPNITIAGQTAPGDGITIKNYPVNVNTDNVIIRYIRFRMGDEAQQEADALGGRYRKDIIVDHCSMSWSTDECVSFYDNENLTLQWCLIAESLRNSLHEKGTHGYGGIWGGRYSSFHHNLLAHHDSRNPRLGGIRTEVTDMRNNVIYNWNGNSGYGAEGLDVNIVNCYYKPGPATASSRRERIFSIDKNKTVGGTNYDIWGRFYINGNFVDGSTRATEDNWTYGVYNQFHNSYGTVSEADKAAMRMSSPHDIGNNVVTHSAEQAYELVLQYAGASLRRDAVDERILNTVLDRSFTAQGSKGSTNGIIDSQADVGGWPVLQSLPAPQDTDNDGMPDAWETANGLNPDDASDRNGIHASGYTNLELYLNSLVALNVTGLPQEKRLEKTEIFPNPSTGVSAIAFTLKQQSQVRIEVTDLAGKQVNMLLNSRLAPGNHEVKWNGTDVRENSLPAGIYLVSVQTENEHIVKRLALLRE</sequence>
<evidence type="ECO:0000259" key="4">
    <source>
        <dbReference type="Pfam" id="PF13860"/>
    </source>
</evidence>
<keyword evidence="3" id="KW-0732">Signal</keyword>
<feature type="domain" description="FlgD/Vpr Ig-like" evidence="4">
    <location>
        <begin position="481"/>
        <end position="545"/>
    </location>
</feature>
<evidence type="ECO:0000256" key="3">
    <source>
        <dbReference type="SAM" id="SignalP"/>
    </source>
</evidence>
<dbReference type="EMBL" id="VRTY01000057">
    <property type="protein sequence ID" value="TXK37681.1"/>
    <property type="molecule type" value="Genomic_DNA"/>
</dbReference>
<organism evidence="5 6">
    <name type="scientific">Pontibacter qinzhouensis</name>
    <dbReference type="NCBI Taxonomy" id="2603253"/>
    <lineage>
        <taxon>Bacteria</taxon>
        <taxon>Pseudomonadati</taxon>
        <taxon>Bacteroidota</taxon>
        <taxon>Cytophagia</taxon>
        <taxon>Cytophagales</taxon>
        <taxon>Hymenobacteraceae</taxon>
        <taxon>Pontibacter</taxon>
    </lineage>
</organism>
<dbReference type="InterPro" id="IPR052063">
    <property type="entry name" value="Polysaccharide_Lyase_1"/>
</dbReference>
<protein>
    <submittedName>
        <fullName evidence="5">T9SS type A sorting domain-containing protein</fullName>
    </submittedName>
</protein>
<keyword evidence="6" id="KW-1185">Reference proteome</keyword>
<keyword evidence="1" id="KW-0479">Metal-binding</keyword>